<evidence type="ECO:0000259" key="3">
    <source>
        <dbReference type="Pfam" id="PF09130"/>
    </source>
</evidence>
<feature type="region of interest" description="Disordered" evidence="1">
    <location>
        <begin position="254"/>
        <end position="276"/>
    </location>
</feature>
<dbReference type="Pfam" id="PF03446">
    <property type="entry name" value="NAD_binding_2"/>
    <property type="match status" value="1"/>
</dbReference>
<dbReference type="Gene3D" id="3.40.50.720">
    <property type="entry name" value="NAD(P)-binding Rossmann-like Domain"/>
    <property type="match status" value="1"/>
</dbReference>
<feature type="domain" description="Phosphogluconate dehydrogenase NAD-binding putative C-terminal" evidence="3">
    <location>
        <begin position="181"/>
        <end position="250"/>
    </location>
</feature>
<keyword evidence="5" id="KW-1185">Reference proteome</keyword>
<evidence type="ECO:0000256" key="1">
    <source>
        <dbReference type="SAM" id="MobiDB-lite"/>
    </source>
</evidence>
<comment type="caution">
    <text evidence="4">The sequence shown here is derived from an EMBL/GenBank/DDBJ whole genome shotgun (WGS) entry which is preliminary data.</text>
</comment>
<dbReference type="SUPFAM" id="SSF48179">
    <property type="entry name" value="6-phosphogluconate dehydrogenase C-terminal domain-like"/>
    <property type="match status" value="1"/>
</dbReference>
<reference evidence="4" key="1">
    <citation type="journal article" date="2014" name="Int. J. Syst. Evol. Microbiol.">
        <title>Complete genome sequence of Corynebacterium casei LMG S-19264T (=DSM 44701T), isolated from a smear-ripened cheese.</title>
        <authorList>
            <consortium name="US DOE Joint Genome Institute (JGI-PGF)"/>
            <person name="Walter F."/>
            <person name="Albersmeier A."/>
            <person name="Kalinowski J."/>
            <person name="Ruckert C."/>
        </authorList>
    </citation>
    <scope>NUCLEOTIDE SEQUENCE</scope>
    <source>
        <strain evidence="4">CGMCC 1.12785</strain>
    </source>
</reference>
<organism evidence="4 5">
    <name type="scientific">Sediminivirga luteola</name>
    <dbReference type="NCBI Taxonomy" id="1774748"/>
    <lineage>
        <taxon>Bacteria</taxon>
        <taxon>Bacillati</taxon>
        <taxon>Actinomycetota</taxon>
        <taxon>Actinomycetes</taxon>
        <taxon>Micrococcales</taxon>
        <taxon>Brevibacteriaceae</taxon>
        <taxon>Sediminivirga</taxon>
    </lineage>
</organism>
<name>A0A8J2TXL7_9MICO</name>
<sequence length="276" mass="28762">MTRIAILGLGEAGRLFAAGYSRAGARVRGYDPFVTAGEDGVEQSATLPEALEGADVVISLVGPRAAAAVAREACAVIGRACVYADFNTLSPEEKRAIAHEFEGRGLFADVAVMAPVPRAGSRTPLLASGSGAETFVRAVTPLGTPATAVSGDAGDAAGRKLLRSVFMKGLAALIIESLEAAREAGAEEEIRGQIASELGEDGEALVDRLVRGTRQHASRRVHEMEAAVGYLAELGARHPVTDATVEWLRHLSDAPLKRPLSPPGTDPGRPARSVPR</sequence>
<evidence type="ECO:0000313" key="4">
    <source>
        <dbReference type="EMBL" id="GGA12128.1"/>
    </source>
</evidence>
<feature type="domain" description="6-phosphogluconate dehydrogenase NADP-binding" evidence="2">
    <location>
        <begin position="3"/>
        <end position="114"/>
    </location>
</feature>
<dbReference type="InterPro" id="IPR036291">
    <property type="entry name" value="NAD(P)-bd_dom_sf"/>
</dbReference>
<dbReference type="SUPFAM" id="SSF51735">
    <property type="entry name" value="NAD(P)-binding Rossmann-fold domains"/>
    <property type="match status" value="1"/>
</dbReference>
<dbReference type="Proteomes" id="UP000616114">
    <property type="component" value="Unassembled WGS sequence"/>
</dbReference>
<dbReference type="InterPro" id="IPR013328">
    <property type="entry name" value="6PGD_dom2"/>
</dbReference>
<reference evidence="4" key="2">
    <citation type="submission" date="2020-09" db="EMBL/GenBank/DDBJ databases">
        <authorList>
            <person name="Sun Q."/>
            <person name="Zhou Y."/>
        </authorList>
    </citation>
    <scope>NUCLEOTIDE SEQUENCE</scope>
    <source>
        <strain evidence="4">CGMCC 1.12785</strain>
    </source>
</reference>
<protein>
    <submittedName>
        <fullName evidence="4">6-phosphogluconate dehydrogenase</fullName>
    </submittedName>
</protein>
<dbReference type="Gene3D" id="1.10.1040.10">
    <property type="entry name" value="N-(1-d-carboxylethyl)-l-norvaline Dehydrogenase, domain 2"/>
    <property type="match status" value="1"/>
</dbReference>
<dbReference type="InterPro" id="IPR015814">
    <property type="entry name" value="Pgluconate_DH_NAD-bd_C"/>
</dbReference>
<proteinExistence type="predicted"/>
<dbReference type="AlphaFoldDB" id="A0A8J2TXL7"/>
<dbReference type="EMBL" id="BMFY01000005">
    <property type="protein sequence ID" value="GGA12128.1"/>
    <property type="molecule type" value="Genomic_DNA"/>
</dbReference>
<dbReference type="Pfam" id="PF09130">
    <property type="entry name" value="DUF1932"/>
    <property type="match status" value="1"/>
</dbReference>
<gene>
    <name evidence="4" type="ORF">GCM10011333_13680</name>
</gene>
<evidence type="ECO:0000313" key="5">
    <source>
        <dbReference type="Proteomes" id="UP000616114"/>
    </source>
</evidence>
<evidence type="ECO:0000259" key="2">
    <source>
        <dbReference type="Pfam" id="PF03446"/>
    </source>
</evidence>
<dbReference type="InterPro" id="IPR006115">
    <property type="entry name" value="6PGDH_NADP-bd"/>
</dbReference>
<accession>A0A8J2TXL7</accession>
<dbReference type="RefSeq" id="WP_188550192.1">
    <property type="nucleotide sequence ID" value="NZ_BMFY01000005.1"/>
</dbReference>
<dbReference type="GO" id="GO:0050661">
    <property type="term" value="F:NADP binding"/>
    <property type="evidence" value="ECO:0007669"/>
    <property type="project" value="InterPro"/>
</dbReference>
<dbReference type="InterPro" id="IPR008927">
    <property type="entry name" value="6-PGluconate_DH-like_C_sf"/>
</dbReference>